<dbReference type="Proteomes" id="UP001219518">
    <property type="component" value="Unassembled WGS sequence"/>
</dbReference>
<dbReference type="PRINTS" id="PR00259">
    <property type="entry name" value="TMFOUR"/>
</dbReference>
<evidence type="ECO:0000256" key="3">
    <source>
        <dbReference type="ARBA" id="ARBA00022989"/>
    </source>
</evidence>
<accession>A0AAE1H998</accession>
<proteinExistence type="predicted"/>
<keyword evidence="8" id="KW-1185">Reference proteome</keyword>
<keyword evidence="3 6" id="KW-1133">Transmembrane helix</keyword>
<feature type="compositionally biased region" description="Low complexity" evidence="5">
    <location>
        <begin position="596"/>
        <end position="616"/>
    </location>
</feature>
<reference evidence="7" key="2">
    <citation type="journal article" date="2023" name="BMC Genomics">
        <title>Pest status, molecular evolution, and epigenetic factors derived from the genome assembly of Frankliniella fusca, a thysanopteran phytovirus vector.</title>
        <authorList>
            <person name="Catto M.A."/>
            <person name="Labadie P.E."/>
            <person name="Jacobson A.L."/>
            <person name="Kennedy G.G."/>
            <person name="Srinivasan R."/>
            <person name="Hunt B.G."/>
        </authorList>
    </citation>
    <scope>NUCLEOTIDE SEQUENCE</scope>
    <source>
        <strain evidence="7">PL_HMW_Pooled</strain>
    </source>
</reference>
<feature type="region of interest" description="Disordered" evidence="5">
    <location>
        <begin position="360"/>
        <end position="422"/>
    </location>
</feature>
<feature type="region of interest" description="Disordered" evidence="5">
    <location>
        <begin position="481"/>
        <end position="505"/>
    </location>
</feature>
<dbReference type="Gene3D" id="1.10.1450.10">
    <property type="entry name" value="Tetraspanin"/>
    <property type="match status" value="1"/>
</dbReference>
<protein>
    <submittedName>
        <fullName evidence="7">CD82 antigen</fullName>
    </submittedName>
</protein>
<comment type="caution">
    <text evidence="7">The sequence shown here is derived from an EMBL/GenBank/DDBJ whole genome shotgun (WGS) entry which is preliminary data.</text>
</comment>
<dbReference type="InterPro" id="IPR018499">
    <property type="entry name" value="Tetraspanin/Peripherin"/>
</dbReference>
<evidence type="ECO:0000313" key="7">
    <source>
        <dbReference type="EMBL" id="KAK3917207.1"/>
    </source>
</evidence>
<evidence type="ECO:0000313" key="8">
    <source>
        <dbReference type="Proteomes" id="UP001219518"/>
    </source>
</evidence>
<comment type="subcellular location">
    <subcellularLocation>
        <location evidence="1">Membrane</location>
        <topology evidence="1">Multi-pass membrane protein</topology>
    </subcellularLocation>
</comment>
<feature type="transmembrane region" description="Helical" evidence="6">
    <location>
        <begin position="151"/>
        <end position="171"/>
    </location>
</feature>
<dbReference type="GO" id="GO:0005886">
    <property type="term" value="C:plasma membrane"/>
    <property type="evidence" value="ECO:0007669"/>
    <property type="project" value="TreeGrafter"/>
</dbReference>
<dbReference type="EMBL" id="JAHWGI010000700">
    <property type="protein sequence ID" value="KAK3917207.1"/>
    <property type="molecule type" value="Genomic_DNA"/>
</dbReference>
<dbReference type="SUPFAM" id="SSF48652">
    <property type="entry name" value="Tetraspanin"/>
    <property type="match status" value="1"/>
</dbReference>
<dbReference type="Pfam" id="PF00335">
    <property type="entry name" value="Tetraspanin"/>
    <property type="match status" value="1"/>
</dbReference>
<keyword evidence="2 6" id="KW-0812">Transmembrane</keyword>
<evidence type="ECO:0000256" key="4">
    <source>
        <dbReference type="ARBA" id="ARBA00023136"/>
    </source>
</evidence>
<sequence>MADWDRLEQEQDPSALEELSALAVVNYVRLAHERGTFGGDYIDRIALPWATMLALYSRLSTARAADASGLGAVVLGALLLSDAPRVLLSRLVLAASAYGGGAGPAQGLAPPQPLLYYVSLAAMGLGLVVCAVAVLGCWASCLRSYCILGTYLFLLTLLLLGEMAVGALGVLGPQFLGLAVEHPRLADALQRGYGVPGKEQLTAAFDLAQVSLACCGVTAGSDYHTSWWRLRELGQRDLLVPLSCCQLDNARDPDGFLDPRPSNLSLCQALQQDTVRPQRHMEGCGLKLGRWLSEQLQVLAAAGAALVLVQLLALLAAILVCVQLPRCRQKRREEQLQLQEQQDMQLRLSPRSENGFLDFDHTADKYANGGDTPPGDNNNTLLGRLPLPLGLPLGPPAYKHQSHRGYQGPGPPGPPRPSGPPGLIDMVDASVYHLPLPTEITPMVSPGGNMGPLHMGMGSPVLSQGKYITEEVVYHQTDSGAVKYSLPPRRGHQDSGIPPKPPPKPLGVPLPYDLCNCDLQKFYETGFPGAGPQQRLSAALEPSPYQYVEELRASPYQQALLQQAYHTKRSSTRPRRDTRPPSVHGGAVAGVRHSEQAQQQQAPQAQQAQQAQQQATTGGGGGAATPLPLPSPAANGGTQRSRRKQAERERQLLQEAA</sequence>
<organism evidence="7 8">
    <name type="scientific">Frankliniella fusca</name>
    <dbReference type="NCBI Taxonomy" id="407009"/>
    <lineage>
        <taxon>Eukaryota</taxon>
        <taxon>Metazoa</taxon>
        <taxon>Ecdysozoa</taxon>
        <taxon>Arthropoda</taxon>
        <taxon>Hexapoda</taxon>
        <taxon>Insecta</taxon>
        <taxon>Pterygota</taxon>
        <taxon>Neoptera</taxon>
        <taxon>Paraneoptera</taxon>
        <taxon>Thysanoptera</taxon>
        <taxon>Terebrantia</taxon>
        <taxon>Thripoidea</taxon>
        <taxon>Thripidae</taxon>
        <taxon>Frankliniella</taxon>
    </lineage>
</organism>
<feature type="transmembrane region" description="Helical" evidence="6">
    <location>
        <begin position="298"/>
        <end position="322"/>
    </location>
</feature>
<feature type="transmembrane region" description="Helical" evidence="6">
    <location>
        <begin position="87"/>
        <end position="108"/>
    </location>
</feature>
<evidence type="ECO:0000256" key="6">
    <source>
        <dbReference type="SAM" id="Phobius"/>
    </source>
</evidence>
<dbReference type="InterPro" id="IPR008952">
    <property type="entry name" value="Tetraspanin_EC2_sf"/>
</dbReference>
<feature type="transmembrane region" description="Helical" evidence="6">
    <location>
        <begin position="62"/>
        <end position="80"/>
    </location>
</feature>
<dbReference type="PANTHER" id="PTHR19282:SF428">
    <property type="entry name" value="TETRASPANIN 68C, ISOFORM A"/>
    <property type="match status" value="1"/>
</dbReference>
<feature type="region of interest" description="Disordered" evidence="5">
    <location>
        <begin position="563"/>
        <end position="657"/>
    </location>
</feature>
<dbReference type="PANTHER" id="PTHR19282">
    <property type="entry name" value="TETRASPANIN"/>
    <property type="match status" value="1"/>
</dbReference>
<dbReference type="AlphaFoldDB" id="A0AAE1H998"/>
<evidence type="ECO:0000256" key="2">
    <source>
        <dbReference type="ARBA" id="ARBA00022692"/>
    </source>
</evidence>
<reference evidence="7" key="1">
    <citation type="submission" date="2021-07" db="EMBL/GenBank/DDBJ databases">
        <authorList>
            <person name="Catto M.A."/>
            <person name="Jacobson A."/>
            <person name="Kennedy G."/>
            <person name="Labadie P."/>
            <person name="Hunt B.G."/>
            <person name="Srinivasan R."/>
        </authorList>
    </citation>
    <scope>NUCLEOTIDE SEQUENCE</scope>
    <source>
        <strain evidence="7">PL_HMW_Pooled</strain>
        <tissue evidence="7">Head</tissue>
    </source>
</reference>
<evidence type="ECO:0000256" key="1">
    <source>
        <dbReference type="ARBA" id="ARBA00004141"/>
    </source>
</evidence>
<feature type="compositionally biased region" description="Low complexity" evidence="5">
    <location>
        <begin position="368"/>
        <end position="392"/>
    </location>
</feature>
<name>A0AAE1H998_9NEOP</name>
<gene>
    <name evidence="7" type="ORF">KUF71_006791</name>
</gene>
<feature type="compositionally biased region" description="Basic and acidic residues" evidence="5">
    <location>
        <begin position="644"/>
        <end position="657"/>
    </location>
</feature>
<feature type="compositionally biased region" description="Pro residues" evidence="5">
    <location>
        <begin position="409"/>
        <end position="420"/>
    </location>
</feature>
<feature type="transmembrane region" description="Helical" evidence="6">
    <location>
        <begin position="114"/>
        <end position="139"/>
    </location>
</feature>
<evidence type="ECO:0000256" key="5">
    <source>
        <dbReference type="SAM" id="MobiDB-lite"/>
    </source>
</evidence>
<keyword evidence="4 6" id="KW-0472">Membrane</keyword>